<dbReference type="InParanoid" id="D2UYY3"/>
<evidence type="ECO:0000256" key="3">
    <source>
        <dbReference type="SAM" id="SignalP"/>
    </source>
</evidence>
<dbReference type="EMBL" id="GG738846">
    <property type="protein sequence ID" value="EFC50051.1"/>
    <property type="molecule type" value="Genomic_DNA"/>
</dbReference>
<dbReference type="GeneID" id="8863032"/>
<protein>
    <submittedName>
        <fullName evidence="4">Predicted protein</fullName>
    </submittedName>
</protein>
<dbReference type="AlphaFoldDB" id="D2UYY3"/>
<dbReference type="VEuPathDB" id="AmoebaDB:NAEGRDRAFT_61745"/>
<sequence length="258" mass="28982">MSSFTLPLMFGILLIASTIHCFPTSMLSKIYQPHNQAISFSTNNLDNSTFTSRSLLLGDLYGFDGQCSGRNVSLVQIVTSSNQITLSSYWSNSDQIVLNHCYHVKDDYHLCQFSSALTPSSVVVCIKLDDDIQDDDEFDLAINFDIESCTSFDFQAKCRLDSGSVVGMIVEIKYPGDNSIRLRNYAIAALIILIMLCICCLISAAMAVYCCLIKRRREKLNQPFNNNANTYNEDEIDSSSRRERTSVEMTSQNNEDDE</sequence>
<organism evidence="5">
    <name type="scientific">Naegleria gruberi</name>
    <name type="common">Amoeba</name>
    <dbReference type="NCBI Taxonomy" id="5762"/>
    <lineage>
        <taxon>Eukaryota</taxon>
        <taxon>Discoba</taxon>
        <taxon>Heterolobosea</taxon>
        <taxon>Tetramitia</taxon>
        <taxon>Eutetramitia</taxon>
        <taxon>Vahlkampfiidae</taxon>
        <taxon>Naegleria</taxon>
    </lineage>
</organism>
<dbReference type="RefSeq" id="XP_002682795.1">
    <property type="nucleotide sequence ID" value="XM_002682749.1"/>
</dbReference>
<feature type="region of interest" description="Disordered" evidence="1">
    <location>
        <begin position="231"/>
        <end position="258"/>
    </location>
</feature>
<evidence type="ECO:0000313" key="5">
    <source>
        <dbReference type="Proteomes" id="UP000006671"/>
    </source>
</evidence>
<feature type="chain" id="PRO_5003038214" evidence="3">
    <location>
        <begin position="22"/>
        <end position="258"/>
    </location>
</feature>
<feature type="signal peptide" evidence="3">
    <location>
        <begin position="1"/>
        <end position="21"/>
    </location>
</feature>
<keyword evidence="2" id="KW-0472">Membrane</keyword>
<feature type="transmembrane region" description="Helical" evidence="2">
    <location>
        <begin position="185"/>
        <end position="212"/>
    </location>
</feature>
<dbReference type="OMA" id="YDENCIE"/>
<keyword evidence="2" id="KW-0812">Transmembrane</keyword>
<evidence type="ECO:0000256" key="2">
    <source>
        <dbReference type="SAM" id="Phobius"/>
    </source>
</evidence>
<name>D2UYY3_NAEGR</name>
<keyword evidence="3" id="KW-0732">Signal</keyword>
<feature type="compositionally biased region" description="Polar residues" evidence="1">
    <location>
        <begin position="247"/>
        <end position="258"/>
    </location>
</feature>
<accession>D2UYY3</accession>
<keyword evidence="2" id="KW-1133">Transmembrane helix</keyword>
<dbReference type="Proteomes" id="UP000006671">
    <property type="component" value="Unassembled WGS sequence"/>
</dbReference>
<proteinExistence type="predicted"/>
<dbReference type="KEGG" id="ngr:NAEGRDRAFT_61745"/>
<reference evidence="4 5" key="1">
    <citation type="journal article" date="2010" name="Cell">
        <title>The genome of Naegleria gruberi illuminates early eukaryotic versatility.</title>
        <authorList>
            <person name="Fritz-Laylin L.K."/>
            <person name="Prochnik S.E."/>
            <person name="Ginger M.L."/>
            <person name="Dacks J.B."/>
            <person name="Carpenter M.L."/>
            <person name="Field M.C."/>
            <person name="Kuo A."/>
            <person name="Paredez A."/>
            <person name="Chapman J."/>
            <person name="Pham J."/>
            <person name="Shu S."/>
            <person name="Neupane R."/>
            <person name="Cipriano M."/>
            <person name="Mancuso J."/>
            <person name="Tu H."/>
            <person name="Salamov A."/>
            <person name="Lindquist E."/>
            <person name="Shapiro H."/>
            <person name="Lucas S."/>
            <person name="Grigoriev I.V."/>
            <person name="Cande W.Z."/>
            <person name="Fulton C."/>
            <person name="Rokhsar D.S."/>
            <person name="Dawson S.C."/>
        </authorList>
    </citation>
    <scope>NUCLEOTIDE SEQUENCE [LARGE SCALE GENOMIC DNA]</scope>
    <source>
        <strain evidence="4 5">NEG-M</strain>
    </source>
</reference>
<dbReference type="OrthoDB" id="10634819at2759"/>
<gene>
    <name evidence="4" type="ORF">NAEGRDRAFT_61745</name>
</gene>
<keyword evidence="5" id="KW-1185">Reference proteome</keyword>
<evidence type="ECO:0000313" key="4">
    <source>
        <dbReference type="EMBL" id="EFC50051.1"/>
    </source>
</evidence>
<evidence type="ECO:0000256" key="1">
    <source>
        <dbReference type="SAM" id="MobiDB-lite"/>
    </source>
</evidence>